<evidence type="ECO:0000313" key="3">
    <source>
        <dbReference type="Proteomes" id="UP000346198"/>
    </source>
</evidence>
<sequence>MMPKGSLSNKITGSALAFCSILSTSLAEVSESDFFTDTINFNGPSVDIVADYGANGTDTASDRVAIQNAINAMTALPNGGIVTIPAGTFYFIGVEIKSNVHLIIDSGATLVLTPTESTGSLFKIGKSSSTIENISVRGSNGRFTVDMKNITPNSKNKAVAFNLTLVQNFMLSDFNIIDWHTSMPGIHVAGNETDAPLDGIVKNAYIKDAHYGYGLVQQGAGRNILYKNLSGTGGVTLRFEGANGADDQPLAPDNDHVYAENISITNGHNGVQLSTKGSVQGTFHIDGVLAVSSLHAVSAGTSTIENETGENNFLTWDPSSTIKNVHAIYGEMAENGNNIKDIPCSQQWMVEDDMPAEYGDIRRGPSAVPVRLDVDSIPLANVQNITYEGFEHIHDPIFIGERQFGLCEANPVSGMNLSHTNAILKVSDMVQLTAIVVPSDATFQTVNWSSDTPSVATVDANGLVKGMGAGSATITATTMDGGYNDSCSVLVSDDQETFDFLLHNNFDGNDSNDIGPAFQIVQNAGGLEPGNTNLSDVATGLISFTKTGTVIPTVGFASIGGVDVRNAEGFTLTWVVDSTSDAIAPKNNGWFFGVQNNVGNTTNGTSLWNNDPKALGIRISATASMDFVNNAGNSISSIPLLSNGMLSTDSYTNGFTIKLTVNSNNMWNVTTTGLNIDVNTNGTLSTVLYSDIAGLVYPSTYLQAKSQQVVYYDQVTLMPLGQSTAPANLQIEMSADGALSISGNELSTTATYALQGTESLVNTNWIALATTSGVIEVRWIIPITNNVEFFRVISE</sequence>
<dbReference type="EMBL" id="CAAHFH010000001">
    <property type="protein sequence ID" value="VGO18938.1"/>
    <property type="molecule type" value="Genomic_DNA"/>
</dbReference>
<dbReference type="GO" id="GO:0006508">
    <property type="term" value="P:proteolysis"/>
    <property type="evidence" value="ECO:0007669"/>
    <property type="project" value="InterPro"/>
</dbReference>
<dbReference type="RefSeq" id="WP_168433001.1">
    <property type="nucleotide sequence ID" value="NZ_CAAHFH010000001.1"/>
</dbReference>
<dbReference type="InterPro" id="IPR012334">
    <property type="entry name" value="Pectin_lyas_fold"/>
</dbReference>
<dbReference type="InterPro" id="IPR001969">
    <property type="entry name" value="Aspartic_peptidase_AS"/>
</dbReference>
<dbReference type="AlphaFoldDB" id="A0A6C2UFQ6"/>
<dbReference type="Gene3D" id="2.160.20.10">
    <property type="entry name" value="Single-stranded right-handed beta-helix, Pectin lyase-like"/>
    <property type="match status" value="1"/>
</dbReference>
<reference evidence="2 3" key="1">
    <citation type="submission" date="2019-04" db="EMBL/GenBank/DDBJ databases">
        <authorList>
            <person name="Van Vliet M D."/>
        </authorList>
    </citation>
    <scope>NUCLEOTIDE SEQUENCE [LARGE SCALE GENOMIC DNA]</scope>
    <source>
        <strain evidence="2 3">F21</strain>
    </source>
</reference>
<protein>
    <submittedName>
        <fullName evidence="2">Iota-carrageenase</fullName>
    </submittedName>
</protein>
<gene>
    <name evidence="2" type="primary">cgiA_17</name>
    <name evidence="2" type="ORF">SCARR_00991</name>
</gene>
<dbReference type="Pfam" id="PF12708">
    <property type="entry name" value="Pect-lyase_RHGA_epim"/>
    <property type="match status" value="1"/>
</dbReference>
<name>A0A6C2UFQ6_9BACT</name>
<dbReference type="InterPro" id="IPR003343">
    <property type="entry name" value="Big_2"/>
</dbReference>
<organism evidence="2 3">
    <name type="scientific">Pontiella sulfatireligans</name>
    <dbReference type="NCBI Taxonomy" id="2750658"/>
    <lineage>
        <taxon>Bacteria</taxon>
        <taxon>Pseudomonadati</taxon>
        <taxon>Kiritimatiellota</taxon>
        <taxon>Kiritimatiellia</taxon>
        <taxon>Kiritimatiellales</taxon>
        <taxon>Pontiellaceae</taxon>
        <taxon>Pontiella</taxon>
    </lineage>
</organism>
<dbReference type="Proteomes" id="UP000346198">
    <property type="component" value="Unassembled WGS sequence"/>
</dbReference>
<dbReference type="InterPro" id="IPR024535">
    <property type="entry name" value="RHGA/B-epi-like_pectate_lyase"/>
</dbReference>
<feature type="domain" description="BIG2" evidence="1">
    <location>
        <begin position="411"/>
        <end position="488"/>
    </location>
</feature>
<dbReference type="InterPro" id="IPR008964">
    <property type="entry name" value="Invasin/intimin_cell_adhesion"/>
</dbReference>
<dbReference type="Gene3D" id="2.60.40.1080">
    <property type="match status" value="1"/>
</dbReference>
<dbReference type="SMR" id="A0A6C2UFQ6"/>
<dbReference type="GO" id="GO:0004190">
    <property type="term" value="F:aspartic-type endopeptidase activity"/>
    <property type="evidence" value="ECO:0007669"/>
    <property type="project" value="InterPro"/>
</dbReference>
<evidence type="ECO:0000313" key="2">
    <source>
        <dbReference type="EMBL" id="VGO18938.1"/>
    </source>
</evidence>
<keyword evidence="3" id="KW-1185">Reference proteome</keyword>
<dbReference type="Pfam" id="PF02368">
    <property type="entry name" value="Big_2"/>
    <property type="match status" value="1"/>
</dbReference>
<accession>A0A6C2UFQ6</accession>
<dbReference type="PROSITE" id="PS00141">
    <property type="entry name" value="ASP_PROTEASE"/>
    <property type="match status" value="1"/>
</dbReference>
<dbReference type="SMART" id="SM00635">
    <property type="entry name" value="BID_2"/>
    <property type="match status" value="1"/>
</dbReference>
<dbReference type="InterPro" id="IPR011050">
    <property type="entry name" value="Pectin_lyase_fold/virulence"/>
</dbReference>
<evidence type="ECO:0000259" key="1">
    <source>
        <dbReference type="SMART" id="SM00635"/>
    </source>
</evidence>
<dbReference type="SUPFAM" id="SSF49373">
    <property type="entry name" value="Invasin/intimin cell-adhesion fragments"/>
    <property type="match status" value="1"/>
</dbReference>
<dbReference type="SUPFAM" id="SSF51126">
    <property type="entry name" value="Pectin lyase-like"/>
    <property type="match status" value="1"/>
</dbReference>
<proteinExistence type="predicted"/>